<evidence type="ECO:0000256" key="1">
    <source>
        <dbReference type="SAM" id="Phobius"/>
    </source>
</evidence>
<dbReference type="Proteomes" id="UP000823388">
    <property type="component" value="Chromosome 5N"/>
</dbReference>
<feature type="transmembrane region" description="Helical" evidence="1">
    <location>
        <begin position="50"/>
        <end position="71"/>
    </location>
</feature>
<proteinExistence type="predicted"/>
<accession>A0A8T0RVE6</accession>
<keyword evidence="1" id="KW-0472">Membrane</keyword>
<gene>
    <name evidence="2" type="ORF">PVAP13_5NG271440</name>
</gene>
<keyword evidence="1" id="KW-1133">Transmembrane helix</keyword>
<organism evidence="2 3">
    <name type="scientific">Panicum virgatum</name>
    <name type="common">Blackwell switchgrass</name>
    <dbReference type="NCBI Taxonomy" id="38727"/>
    <lineage>
        <taxon>Eukaryota</taxon>
        <taxon>Viridiplantae</taxon>
        <taxon>Streptophyta</taxon>
        <taxon>Embryophyta</taxon>
        <taxon>Tracheophyta</taxon>
        <taxon>Spermatophyta</taxon>
        <taxon>Magnoliopsida</taxon>
        <taxon>Liliopsida</taxon>
        <taxon>Poales</taxon>
        <taxon>Poaceae</taxon>
        <taxon>PACMAD clade</taxon>
        <taxon>Panicoideae</taxon>
        <taxon>Panicodae</taxon>
        <taxon>Paniceae</taxon>
        <taxon>Panicinae</taxon>
        <taxon>Panicum</taxon>
        <taxon>Panicum sect. Hiantes</taxon>
    </lineage>
</organism>
<evidence type="ECO:0000313" key="3">
    <source>
        <dbReference type="Proteomes" id="UP000823388"/>
    </source>
</evidence>
<keyword evidence="1" id="KW-0812">Transmembrane</keyword>
<keyword evidence="3" id="KW-1185">Reference proteome</keyword>
<dbReference type="EMBL" id="CM029046">
    <property type="protein sequence ID" value="KAG2590371.1"/>
    <property type="molecule type" value="Genomic_DNA"/>
</dbReference>
<sequence>MAMAYSGLHLAWCPQVAAYCRPSGATGQWRGRDRVIPVQAATVDAPWPTIAWLASCLLFRCCALLGIIVSWSHSVKMDQIASEILLAFFVLKHAKSFVKSSVTTGGVLQFYFNQMN</sequence>
<evidence type="ECO:0000313" key="2">
    <source>
        <dbReference type="EMBL" id="KAG2590371.1"/>
    </source>
</evidence>
<name>A0A8T0RVE6_PANVG</name>
<reference evidence="2" key="1">
    <citation type="submission" date="2020-05" db="EMBL/GenBank/DDBJ databases">
        <title>WGS assembly of Panicum virgatum.</title>
        <authorList>
            <person name="Lovell J.T."/>
            <person name="Jenkins J."/>
            <person name="Shu S."/>
            <person name="Juenger T.E."/>
            <person name="Schmutz J."/>
        </authorList>
    </citation>
    <scope>NUCLEOTIDE SEQUENCE</scope>
    <source>
        <strain evidence="2">AP13</strain>
    </source>
</reference>
<comment type="caution">
    <text evidence="2">The sequence shown here is derived from an EMBL/GenBank/DDBJ whole genome shotgun (WGS) entry which is preliminary data.</text>
</comment>
<dbReference type="AlphaFoldDB" id="A0A8T0RVE6"/>
<protein>
    <submittedName>
        <fullName evidence="2">Uncharacterized protein</fullName>
    </submittedName>
</protein>